<gene>
    <name evidence="2" type="ORF">MJB10_08305</name>
</gene>
<keyword evidence="1" id="KW-0732">Signal</keyword>
<dbReference type="SUPFAM" id="SSF53850">
    <property type="entry name" value="Periplasmic binding protein-like II"/>
    <property type="match status" value="1"/>
</dbReference>
<name>A0AA96LQD7_9BACL</name>
<dbReference type="PROSITE" id="PS51257">
    <property type="entry name" value="PROKAR_LIPOPROTEIN"/>
    <property type="match status" value="1"/>
</dbReference>
<dbReference type="PANTHER" id="PTHR43649">
    <property type="entry name" value="ARABINOSE-BINDING PROTEIN-RELATED"/>
    <property type="match status" value="1"/>
</dbReference>
<keyword evidence="3" id="KW-1185">Reference proteome</keyword>
<dbReference type="InterPro" id="IPR050490">
    <property type="entry name" value="Bact_solute-bd_prot1"/>
</dbReference>
<evidence type="ECO:0000256" key="1">
    <source>
        <dbReference type="SAM" id="SignalP"/>
    </source>
</evidence>
<dbReference type="Gene3D" id="3.40.190.10">
    <property type="entry name" value="Periplasmic binding protein-like II"/>
    <property type="match status" value="1"/>
</dbReference>
<organism evidence="2 3">
    <name type="scientific">Paenibacillus roseopurpureus</name>
    <dbReference type="NCBI Taxonomy" id="2918901"/>
    <lineage>
        <taxon>Bacteria</taxon>
        <taxon>Bacillati</taxon>
        <taxon>Bacillota</taxon>
        <taxon>Bacilli</taxon>
        <taxon>Bacillales</taxon>
        <taxon>Paenibacillaceae</taxon>
        <taxon>Paenibacillus</taxon>
    </lineage>
</organism>
<dbReference type="KEGG" id="proo:MJB10_08305"/>
<dbReference type="EMBL" id="CP130319">
    <property type="protein sequence ID" value="WNR46080.1"/>
    <property type="molecule type" value="Genomic_DNA"/>
</dbReference>
<reference evidence="2" key="1">
    <citation type="submission" date="2022-02" db="EMBL/GenBank/DDBJ databases">
        <title>Paenibacillus sp. MBLB1832 Whole Genome Shotgun Sequencing.</title>
        <authorList>
            <person name="Hwang C.Y."/>
            <person name="Cho E.-S."/>
            <person name="Seo M.-J."/>
        </authorList>
    </citation>
    <scope>NUCLEOTIDE SEQUENCE</scope>
    <source>
        <strain evidence="2">MBLB1832</strain>
    </source>
</reference>
<dbReference type="InterPro" id="IPR006059">
    <property type="entry name" value="SBP"/>
</dbReference>
<feature type="chain" id="PRO_5041734431" evidence="1">
    <location>
        <begin position="21"/>
        <end position="447"/>
    </location>
</feature>
<proteinExistence type="predicted"/>
<feature type="signal peptide" evidence="1">
    <location>
        <begin position="1"/>
        <end position="20"/>
    </location>
</feature>
<dbReference type="PANTHER" id="PTHR43649:SF12">
    <property type="entry name" value="DIACETYLCHITOBIOSE BINDING PROTEIN DASA"/>
    <property type="match status" value="1"/>
</dbReference>
<dbReference type="AlphaFoldDB" id="A0AA96LQD7"/>
<evidence type="ECO:0000313" key="2">
    <source>
        <dbReference type="EMBL" id="WNR46080.1"/>
    </source>
</evidence>
<evidence type="ECO:0000313" key="3">
    <source>
        <dbReference type="Proteomes" id="UP001304650"/>
    </source>
</evidence>
<protein>
    <submittedName>
        <fullName evidence="2">Extracellular solute-binding protein</fullName>
    </submittedName>
</protein>
<dbReference type="Pfam" id="PF01547">
    <property type="entry name" value="SBP_bac_1"/>
    <property type="match status" value="1"/>
</dbReference>
<sequence>MKKIALTLVSILLATAAVTACGSGSADKKVAESSAPKVQEPVTIKYYNNDTEAEAAVTKKLIEGFQAKFPNIKVESISLVPGNSVETLKKLDVTLASGEQVDVAIFPNIEEIMARSAMGVLTPLDEFYTKAKVNPEEEYYVNPKYKGKYYGMMNATTNWLVAINEQALKESGLPLPSFDWTWDDFREYAKKLSKGDGPNKRYGAYFHNWGEYANTIAYTDKKSPYLTEDLKPAFNDPSFKQFFELRRAMEKDDKSVRPFADVIGAKLNYRTEFVTEKTAMLLTGSFLIANVADGKTYPHNFKTVFAPVPRSSKNAPEGLTNIGGTYFGIAANSKYKEQTFEFIRYMSTDSSVRTNLSGWKKVDSGALLERLYGNNKELVDLSSLKSTLYDKRVKTSVSTDIAVPYASQLKKVMEDGFSKFILDNTTAEDAQKSMTEQADKIIKQNTK</sequence>
<dbReference type="Proteomes" id="UP001304650">
    <property type="component" value="Chromosome"/>
</dbReference>
<dbReference type="RefSeq" id="WP_314803386.1">
    <property type="nucleotide sequence ID" value="NZ_CP130319.1"/>
</dbReference>
<accession>A0AA96LQD7</accession>